<evidence type="ECO:0000313" key="10">
    <source>
        <dbReference type="EMBL" id="VDM56554.1"/>
    </source>
</evidence>
<evidence type="ECO:0000256" key="2">
    <source>
        <dbReference type="ARBA" id="ARBA00022491"/>
    </source>
</evidence>
<sequence length="369" mass="42811">MQKDWYHSVDQRRVQKLKFPDHFVESMEVLCSNRIALIQEDVRTAKINSVCEINQYELKRSNDEIFGNDRSTFICNHTKDILPGTRKCTSEDGVHAFVEKEVGQPNLLEEMEVDVPSDAHSDTHSDAVPVYFSFPRVGDAHNADFEEKSRENENIISKKTTKRSKRTRTKRNDSDGDNEDEEKDEDVEIDHKAVLSSADRKIHVGDDFRAHVNEPQRALYLQQKSYFGFNVAQKKVRRRRPINEEWSEDDRALFKQVLLMFGKRFDKIRQMMPYQSVSSIIQFYYNTRGDTDYKSVIDTRMAEGDDCADDQHNETNVCSNCGEECREVHVLDDIQLFCVLSALQVFGKTSSMQLFVHNKRNSSEKAKVS</sequence>
<keyword evidence="2" id="KW-0678">Repressor</keyword>
<evidence type="ECO:0000256" key="7">
    <source>
        <dbReference type="ARBA" id="ARBA00023242"/>
    </source>
</evidence>
<organism evidence="12">
    <name type="scientific">Angiostrongylus costaricensis</name>
    <name type="common">Nematode worm</name>
    <dbReference type="NCBI Taxonomy" id="334426"/>
    <lineage>
        <taxon>Eukaryota</taxon>
        <taxon>Metazoa</taxon>
        <taxon>Ecdysozoa</taxon>
        <taxon>Nematoda</taxon>
        <taxon>Chromadorea</taxon>
        <taxon>Rhabditida</taxon>
        <taxon>Rhabditina</taxon>
        <taxon>Rhabditomorpha</taxon>
        <taxon>Strongyloidea</taxon>
        <taxon>Metastrongylidae</taxon>
        <taxon>Angiostrongylus</taxon>
    </lineage>
</organism>
<dbReference type="InterPro" id="IPR051066">
    <property type="entry name" value="Trans_reg/Corepressor"/>
</dbReference>
<evidence type="ECO:0000259" key="9">
    <source>
        <dbReference type="PROSITE" id="PS51293"/>
    </source>
</evidence>
<dbReference type="OrthoDB" id="10064338at2759"/>
<dbReference type="Pfam" id="PF00249">
    <property type="entry name" value="Myb_DNA-binding"/>
    <property type="match status" value="1"/>
</dbReference>
<evidence type="ECO:0000256" key="8">
    <source>
        <dbReference type="SAM" id="MobiDB-lite"/>
    </source>
</evidence>
<dbReference type="SMART" id="SM00717">
    <property type="entry name" value="SANT"/>
    <property type="match status" value="1"/>
</dbReference>
<feature type="compositionally biased region" description="Acidic residues" evidence="8">
    <location>
        <begin position="175"/>
        <end position="186"/>
    </location>
</feature>
<feature type="domain" description="SANT" evidence="9">
    <location>
        <begin position="241"/>
        <end position="292"/>
    </location>
</feature>
<dbReference type="InterPro" id="IPR009057">
    <property type="entry name" value="Homeodomain-like_sf"/>
</dbReference>
<comment type="subcellular location">
    <subcellularLocation>
        <location evidence="1">Nucleus</location>
    </subcellularLocation>
</comment>
<keyword evidence="7" id="KW-0539">Nucleus</keyword>
<dbReference type="AlphaFoldDB" id="A0A0R3PK84"/>
<dbReference type="STRING" id="334426.A0A0R3PK84"/>
<evidence type="ECO:0000256" key="6">
    <source>
        <dbReference type="ARBA" id="ARBA00023125"/>
    </source>
</evidence>
<dbReference type="GO" id="GO:0000118">
    <property type="term" value="C:histone deacetylase complex"/>
    <property type="evidence" value="ECO:0007669"/>
    <property type="project" value="TreeGrafter"/>
</dbReference>
<evidence type="ECO:0000313" key="11">
    <source>
        <dbReference type="Proteomes" id="UP000267027"/>
    </source>
</evidence>
<evidence type="ECO:0000256" key="3">
    <source>
        <dbReference type="ARBA" id="ARBA00022723"/>
    </source>
</evidence>
<dbReference type="GO" id="GO:0008270">
    <property type="term" value="F:zinc ion binding"/>
    <property type="evidence" value="ECO:0007669"/>
    <property type="project" value="UniProtKB-KW"/>
</dbReference>
<feature type="compositionally biased region" description="Basic residues" evidence="8">
    <location>
        <begin position="159"/>
        <end position="169"/>
    </location>
</feature>
<evidence type="ECO:0000256" key="5">
    <source>
        <dbReference type="ARBA" id="ARBA00022833"/>
    </source>
</evidence>
<gene>
    <name evidence="10" type="ORF">ACOC_LOCUS4969</name>
</gene>
<keyword evidence="11" id="KW-1185">Reference proteome</keyword>
<dbReference type="InterPro" id="IPR017884">
    <property type="entry name" value="SANT_dom"/>
</dbReference>
<evidence type="ECO:0000256" key="4">
    <source>
        <dbReference type="ARBA" id="ARBA00022771"/>
    </source>
</evidence>
<dbReference type="GO" id="GO:0003714">
    <property type="term" value="F:transcription corepressor activity"/>
    <property type="evidence" value="ECO:0007669"/>
    <property type="project" value="TreeGrafter"/>
</dbReference>
<feature type="region of interest" description="Disordered" evidence="8">
    <location>
        <begin position="143"/>
        <end position="186"/>
    </location>
</feature>
<dbReference type="FunFam" id="1.10.10.60:FF:000012">
    <property type="entry name" value="Metastasis-associated 1 family, member 3"/>
    <property type="match status" value="1"/>
</dbReference>
<dbReference type="InterPro" id="IPR001005">
    <property type="entry name" value="SANT/Myb"/>
</dbReference>
<protein>
    <submittedName>
        <fullName evidence="12">SANT domain-containing protein</fullName>
    </submittedName>
</protein>
<keyword evidence="5" id="KW-0862">Zinc</keyword>
<dbReference type="GO" id="GO:0006357">
    <property type="term" value="P:regulation of transcription by RNA polymerase II"/>
    <property type="evidence" value="ECO:0007669"/>
    <property type="project" value="TreeGrafter"/>
</dbReference>
<reference evidence="12" key="1">
    <citation type="submission" date="2017-02" db="UniProtKB">
        <authorList>
            <consortium name="WormBaseParasite"/>
        </authorList>
    </citation>
    <scope>IDENTIFICATION</scope>
</reference>
<dbReference type="GO" id="GO:0003677">
    <property type="term" value="F:DNA binding"/>
    <property type="evidence" value="ECO:0007669"/>
    <property type="project" value="UniProtKB-KW"/>
</dbReference>
<dbReference type="SUPFAM" id="SSF46689">
    <property type="entry name" value="Homeodomain-like"/>
    <property type="match status" value="1"/>
</dbReference>
<proteinExistence type="predicted"/>
<name>A0A0R3PK84_ANGCS</name>
<keyword evidence="4" id="KW-0863">Zinc-finger</keyword>
<accession>A0A0R3PK84</accession>
<keyword evidence="3" id="KW-0479">Metal-binding</keyword>
<evidence type="ECO:0000313" key="12">
    <source>
        <dbReference type="WBParaSite" id="ACOC_0000496801-mRNA-1"/>
    </source>
</evidence>
<feature type="compositionally biased region" description="Basic and acidic residues" evidence="8">
    <location>
        <begin position="143"/>
        <end position="153"/>
    </location>
</feature>
<dbReference type="WBParaSite" id="ACOC_0000496801-mRNA-1">
    <property type="protein sequence ID" value="ACOC_0000496801-mRNA-1"/>
    <property type="gene ID" value="ACOC_0000496801"/>
</dbReference>
<dbReference type="PANTHER" id="PTHR16089:SF28">
    <property type="entry name" value="REST COREPRESSOR"/>
    <property type="match status" value="1"/>
</dbReference>
<reference evidence="10 11" key="2">
    <citation type="submission" date="2018-11" db="EMBL/GenBank/DDBJ databases">
        <authorList>
            <consortium name="Pathogen Informatics"/>
        </authorList>
    </citation>
    <scope>NUCLEOTIDE SEQUENCE [LARGE SCALE GENOMIC DNA]</scope>
    <source>
        <strain evidence="10 11">Costa Rica</strain>
    </source>
</reference>
<dbReference type="PANTHER" id="PTHR16089">
    <property type="entry name" value="REST COREPRESSOR COREST PROTEIN-RELATED"/>
    <property type="match status" value="1"/>
</dbReference>
<dbReference type="Gene3D" id="1.10.10.60">
    <property type="entry name" value="Homeodomain-like"/>
    <property type="match status" value="1"/>
</dbReference>
<dbReference type="GO" id="GO:0005667">
    <property type="term" value="C:transcription regulator complex"/>
    <property type="evidence" value="ECO:0007669"/>
    <property type="project" value="TreeGrafter"/>
</dbReference>
<keyword evidence="6" id="KW-0238">DNA-binding</keyword>
<dbReference type="EMBL" id="UYYA01003840">
    <property type="protein sequence ID" value="VDM56554.1"/>
    <property type="molecule type" value="Genomic_DNA"/>
</dbReference>
<dbReference type="PROSITE" id="PS51293">
    <property type="entry name" value="SANT"/>
    <property type="match status" value="1"/>
</dbReference>
<dbReference type="Proteomes" id="UP000267027">
    <property type="component" value="Unassembled WGS sequence"/>
</dbReference>
<evidence type="ECO:0000256" key="1">
    <source>
        <dbReference type="ARBA" id="ARBA00004123"/>
    </source>
</evidence>